<name>A0A4Z2FR79_9TELE</name>
<proteinExistence type="predicted"/>
<evidence type="ECO:0000313" key="1">
    <source>
        <dbReference type="EMBL" id="TNN43360.1"/>
    </source>
</evidence>
<dbReference type="Proteomes" id="UP000314294">
    <property type="component" value="Unassembled WGS sequence"/>
</dbReference>
<dbReference type="EMBL" id="SRLO01000972">
    <property type="protein sequence ID" value="TNN43360.1"/>
    <property type="molecule type" value="Genomic_DNA"/>
</dbReference>
<comment type="caution">
    <text evidence="1">The sequence shown here is derived from an EMBL/GenBank/DDBJ whole genome shotgun (WGS) entry which is preliminary data.</text>
</comment>
<keyword evidence="2" id="KW-1185">Reference proteome</keyword>
<organism evidence="1 2">
    <name type="scientific">Liparis tanakae</name>
    <name type="common">Tanaka's snailfish</name>
    <dbReference type="NCBI Taxonomy" id="230148"/>
    <lineage>
        <taxon>Eukaryota</taxon>
        <taxon>Metazoa</taxon>
        <taxon>Chordata</taxon>
        <taxon>Craniata</taxon>
        <taxon>Vertebrata</taxon>
        <taxon>Euteleostomi</taxon>
        <taxon>Actinopterygii</taxon>
        <taxon>Neopterygii</taxon>
        <taxon>Teleostei</taxon>
        <taxon>Neoteleostei</taxon>
        <taxon>Acanthomorphata</taxon>
        <taxon>Eupercaria</taxon>
        <taxon>Perciformes</taxon>
        <taxon>Cottioidei</taxon>
        <taxon>Cottales</taxon>
        <taxon>Liparidae</taxon>
        <taxon>Liparis</taxon>
    </lineage>
</organism>
<evidence type="ECO:0000313" key="2">
    <source>
        <dbReference type="Proteomes" id="UP000314294"/>
    </source>
</evidence>
<sequence>MGHQHGFTGGGGGGGLPRLPALSQRRRIVGSGPIGLPEVVVSKVVKVSAQAADFIRVSGRQDDVDGAGVVVGDREAEAGRQVDGGGVALDADGSIAERQRKLPPDPGNSVAPHFNDDLLHGGQRGVPVLLVDHLHAEHGHGLGGGAGLSQRVGAGRHKAEHLSIKRAAVGVAVYGAGPRGSGPTGSSHVRTADSALRALGGGAGELPPGTEAAAGPIGPQLALRVTLGSCGDRNKHNGLVITD</sequence>
<reference evidence="1 2" key="1">
    <citation type="submission" date="2019-03" db="EMBL/GenBank/DDBJ databases">
        <title>First draft genome of Liparis tanakae, snailfish: a comprehensive survey of snailfish specific genes.</title>
        <authorList>
            <person name="Kim W."/>
            <person name="Song I."/>
            <person name="Jeong J.-H."/>
            <person name="Kim D."/>
            <person name="Kim S."/>
            <person name="Ryu S."/>
            <person name="Song J.Y."/>
            <person name="Lee S.K."/>
        </authorList>
    </citation>
    <scope>NUCLEOTIDE SEQUENCE [LARGE SCALE GENOMIC DNA]</scope>
    <source>
        <tissue evidence="1">Muscle</tissue>
    </source>
</reference>
<protein>
    <submittedName>
        <fullName evidence="1">Uncharacterized protein</fullName>
    </submittedName>
</protein>
<gene>
    <name evidence="1" type="ORF">EYF80_046448</name>
</gene>
<dbReference type="AlphaFoldDB" id="A0A4Z2FR79"/>
<accession>A0A4Z2FR79</accession>